<evidence type="ECO:0000313" key="2">
    <source>
        <dbReference type="EMBL" id="MBM7620052.1"/>
    </source>
</evidence>
<proteinExistence type="predicted"/>
<feature type="compositionally biased region" description="Basic residues" evidence="1">
    <location>
        <begin position="1"/>
        <end position="10"/>
    </location>
</feature>
<feature type="compositionally biased region" description="Basic and acidic residues" evidence="1">
    <location>
        <begin position="11"/>
        <end position="33"/>
    </location>
</feature>
<name>A0ABS2NZC3_9BACI</name>
<feature type="region of interest" description="Disordered" evidence="1">
    <location>
        <begin position="1"/>
        <end position="33"/>
    </location>
</feature>
<reference evidence="2 3" key="1">
    <citation type="submission" date="2021-01" db="EMBL/GenBank/DDBJ databases">
        <title>Genomic Encyclopedia of Type Strains, Phase IV (KMG-IV): sequencing the most valuable type-strain genomes for metagenomic binning, comparative biology and taxonomic classification.</title>
        <authorList>
            <person name="Goeker M."/>
        </authorList>
    </citation>
    <scope>NUCLEOTIDE SEQUENCE [LARGE SCALE GENOMIC DNA]</scope>
    <source>
        <strain evidence="2 3">DSM 25879</strain>
    </source>
</reference>
<dbReference type="Proteomes" id="UP000737402">
    <property type="component" value="Unassembled WGS sequence"/>
</dbReference>
<keyword evidence="3" id="KW-1185">Reference proteome</keyword>
<accession>A0ABS2NZC3</accession>
<evidence type="ECO:0000256" key="1">
    <source>
        <dbReference type="SAM" id="MobiDB-lite"/>
    </source>
</evidence>
<gene>
    <name evidence="2" type="ORF">JOC95_001904</name>
</gene>
<sequence>MDKPKKRKRPEKTDQIKRGNQNGEKEQRSFKDY</sequence>
<dbReference type="EMBL" id="JAFBED010000003">
    <property type="protein sequence ID" value="MBM7620052.1"/>
    <property type="molecule type" value="Genomic_DNA"/>
</dbReference>
<organism evidence="2 3">
    <name type="scientific">Sutcliffiella tianshenii</name>
    <dbReference type="NCBI Taxonomy" id="1463404"/>
    <lineage>
        <taxon>Bacteria</taxon>
        <taxon>Bacillati</taxon>
        <taxon>Bacillota</taxon>
        <taxon>Bacilli</taxon>
        <taxon>Bacillales</taxon>
        <taxon>Bacillaceae</taxon>
        <taxon>Sutcliffiella</taxon>
    </lineage>
</organism>
<evidence type="ECO:0000313" key="3">
    <source>
        <dbReference type="Proteomes" id="UP000737402"/>
    </source>
</evidence>
<protein>
    <submittedName>
        <fullName evidence="2">Uncharacterized protein</fullName>
    </submittedName>
</protein>
<comment type="caution">
    <text evidence="2">The sequence shown here is derived from an EMBL/GenBank/DDBJ whole genome shotgun (WGS) entry which is preliminary data.</text>
</comment>